<feature type="signal peptide" evidence="3">
    <location>
        <begin position="1"/>
        <end position="26"/>
    </location>
</feature>
<dbReference type="Gene3D" id="3.30.1120.10">
    <property type="match status" value="1"/>
</dbReference>
<feature type="chain" id="PRO_5046351419" evidence="3">
    <location>
        <begin position="27"/>
        <end position="492"/>
    </location>
</feature>
<reference evidence="5 6" key="1">
    <citation type="submission" date="2023-05" db="EMBL/GenBank/DDBJ databases">
        <title>Genome sequence of Pinibacter sp. MAH-24.</title>
        <authorList>
            <person name="Huq M.A."/>
        </authorList>
    </citation>
    <scope>NUCLEOTIDE SEQUENCE [LARGE SCALE GENOMIC DNA]</scope>
    <source>
        <strain evidence="5 6">MAH-24</strain>
    </source>
</reference>
<proteinExistence type="inferred from homology"/>
<dbReference type="SUPFAM" id="SSF53649">
    <property type="entry name" value="Alkaline phosphatase-like"/>
    <property type="match status" value="1"/>
</dbReference>
<evidence type="ECO:0000313" key="5">
    <source>
        <dbReference type="EMBL" id="MDI3321025.1"/>
    </source>
</evidence>
<feature type="domain" description="Sulfatase N-terminal" evidence="4">
    <location>
        <begin position="36"/>
        <end position="380"/>
    </location>
</feature>
<gene>
    <name evidence="5" type="ORF">QJ048_14630</name>
</gene>
<evidence type="ECO:0000256" key="3">
    <source>
        <dbReference type="SAM" id="SignalP"/>
    </source>
</evidence>
<comment type="caution">
    <text evidence="5">The sequence shown here is derived from an EMBL/GenBank/DDBJ whole genome shotgun (WGS) entry which is preliminary data.</text>
</comment>
<dbReference type="Pfam" id="PF00884">
    <property type="entry name" value="Sulfatase"/>
    <property type="match status" value="1"/>
</dbReference>
<protein>
    <submittedName>
        <fullName evidence="5">Sulfatase</fullName>
    </submittedName>
</protein>
<evidence type="ECO:0000256" key="2">
    <source>
        <dbReference type="ARBA" id="ARBA00022801"/>
    </source>
</evidence>
<sequence>MLAKLARIINFSLAMTCCIGGTSSLAQNTNGKTAKPNIVVILVDQWRGQAQGYMQKEKVFTPNVDALAKEGVALKQMVSNYPVCSPARAMFFSGTYPFKNKVHANANSKSAPYGVELPTNIVCWSDVLKQQGYSNGYIGKWHLDAPHKPYIPVANNTEELAWNEWTPFDRRHGFDYWYAYNTYDYHSRPMYWDTKAPRDSFHFVDEWGPIHETDKAIDFLDNKGNVRNPDAPFAMVVSFNPPHSPYNTAPAKYHEPYNNIPLDSLLTDADIPPVGTPMGEQYRKEVKNYYSSITGVDAQIGRIVNALEERKMFDNTIIVFVADHGNCLGKHDEESKNNIYEESLRIPFIICWKGKIKPSMDNTFLGSLPDVYPTLLDLAGLKSKISQTIDGKSYANYFLKGNGDQPAEQFIMGAMAYDTLQMGQSGFRGIRTAQYKLAYQKTKKKTEAFLFDIQADPFEQHNLYSKDNLQVKLMRPKLAAWLKEHDDHFTLD</sequence>
<dbReference type="RefSeq" id="WP_282335128.1">
    <property type="nucleotide sequence ID" value="NZ_JASBRG010000007.1"/>
</dbReference>
<keyword evidence="6" id="KW-1185">Reference proteome</keyword>
<keyword evidence="3" id="KW-0732">Signal</keyword>
<dbReference type="PANTHER" id="PTHR42693">
    <property type="entry name" value="ARYLSULFATASE FAMILY MEMBER"/>
    <property type="match status" value="1"/>
</dbReference>
<accession>A0ABT6RER3</accession>
<dbReference type="EMBL" id="JASBRG010000007">
    <property type="protein sequence ID" value="MDI3321025.1"/>
    <property type="molecule type" value="Genomic_DNA"/>
</dbReference>
<name>A0ABT6RER3_9BACT</name>
<evidence type="ECO:0000256" key="1">
    <source>
        <dbReference type="ARBA" id="ARBA00008779"/>
    </source>
</evidence>
<dbReference type="Proteomes" id="UP001226434">
    <property type="component" value="Unassembled WGS sequence"/>
</dbReference>
<keyword evidence="2" id="KW-0378">Hydrolase</keyword>
<comment type="similarity">
    <text evidence="1">Belongs to the sulfatase family.</text>
</comment>
<dbReference type="InterPro" id="IPR017850">
    <property type="entry name" value="Alkaline_phosphatase_core_sf"/>
</dbReference>
<organism evidence="5 6">
    <name type="scientific">Pinibacter soli</name>
    <dbReference type="NCBI Taxonomy" id="3044211"/>
    <lineage>
        <taxon>Bacteria</taxon>
        <taxon>Pseudomonadati</taxon>
        <taxon>Bacteroidota</taxon>
        <taxon>Chitinophagia</taxon>
        <taxon>Chitinophagales</taxon>
        <taxon>Chitinophagaceae</taxon>
        <taxon>Pinibacter</taxon>
    </lineage>
</organism>
<dbReference type="InterPro" id="IPR000917">
    <property type="entry name" value="Sulfatase_N"/>
</dbReference>
<dbReference type="PANTHER" id="PTHR42693:SF53">
    <property type="entry name" value="ENDO-4-O-SULFATASE"/>
    <property type="match status" value="1"/>
</dbReference>
<dbReference type="CDD" id="cd16034">
    <property type="entry name" value="sulfatase_like"/>
    <property type="match status" value="1"/>
</dbReference>
<evidence type="ECO:0000313" key="6">
    <source>
        <dbReference type="Proteomes" id="UP001226434"/>
    </source>
</evidence>
<evidence type="ECO:0000259" key="4">
    <source>
        <dbReference type="Pfam" id="PF00884"/>
    </source>
</evidence>
<dbReference type="Gene3D" id="3.40.720.10">
    <property type="entry name" value="Alkaline Phosphatase, subunit A"/>
    <property type="match status" value="1"/>
</dbReference>
<dbReference type="InterPro" id="IPR050738">
    <property type="entry name" value="Sulfatase"/>
</dbReference>